<dbReference type="AlphaFoldDB" id="A0A8D9F3H5"/>
<name>A0A8D9F3H5_9HEMI</name>
<accession>A0A8D9F3H5</accession>
<organism evidence="1">
    <name type="scientific">Cacopsylla melanoneura</name>
    <dbReference type="NCBI Taxonomy" id="428564"/>
    <lineage>
        <taxon>Eukaryota</taxon>
        <taxon>Metazoa</taxon>
        <taxon>Ecdysozoa</taxon>
        <taxon>Arthropoda</taxon>
        <taxon>Hexapoda</taxon>
        <taxon>Insecta</taxon>
        <taxon>Pterygota</taxon>
        <taxon>Neoptera</taxon>
        <taxon>Paraneoptera</taxon>
        <taxon>Hemiptera</taxon>
        <taxon>Sternorrhyncha</taxon>
        <taxon>Psylloidea</taxon>
        <taxon>Psyllidae</taxon>
        <taxon>Psyllinae</taxon>
        <taxon>Cacopsylla</taxon>
    </lineage>
</organism>
<protein>
    <submittedName>
        <fullName evidence="1">Uncharacterized protein</fullName>
    </submittedName>
</protein>
<reference evidence="1" key="1">
    <citation type="submission" date="2021-05" db="EMBL/GenBank/DDBJ databases">
        <authorList>
            <person name="Alioto T."/>
            <person name="Alioto T."/>
            <person name="Gomez Garrido J."/>
        </authorList>
    </citation>
    <scope>NUCLEOTIDE SEQUENCE</scope>
</reference>
<dbReference type="EMBL" id="HBUF01601766">
    <property type="protein sequence ID" value="CAG6776293.1"/>
    <property type="molecule type" value="Transcribed_RNA"/>
</dbReference>
<proteinExistence type="predicted"/>
<sequence length="103" mass="11919">MPERLMTLNWENLSPPVTTRSIGFVYLLRINIVNFTTYHTWNGKCVLTLARIITLKGMYTSTPLSVKSFFFFSPLIISRLSLLPQSSVKVILRVNERLYLHLS</sequence>
<dbReference type="EMBL" id="HBUF01099330">
    <property type="protein sequence ID" value="CAG6637695.1"/>
    <property type="molecule type" value="Transcribed_RNA"/>
</dbReference>
<evidence type="ECO:0000313" key="1">
    <source>
        <dbReference type="EMBL" id="CAG6776293.1"/>
    </source>
</evidence>
<dbReference type="EMBL" id="HBUF01601765">
    <property type="protein sequence ID" value="CAG6776292.1"/>
    <property type="molecule type" value="Transcribed_RNA"/>
</dbReference>